<reference evidence="1" key="1">
    <citation type="submission" date="2014-11" db="EMBL/GenBank/DDBJ databases">
        <authorList>
            <person name="Amaro Gonzalez C."/>
        </authorList>
    </citation>
    <scope>NUCLEOTIDE SEQUENCE</scope>
</reference>
<organism evidence="1">
    <name type="scientific">Anguilla anguilla</name>
    <name type="common">European freshwater eel</name>
    <name type="synonym">Muraena anguilla</name>
    <dbReference type="NCBI Taxonomy" id="7936"/>
    <lineage>
        <taxon>Eukaryota</taxon>
        <taxon>Metazoa</taxon>
        <taxon>Chordata</taxon>
        <taxon>Craniata</taxon>
        <taxon>Vertebrata</taxon>
        <taxon>Euteleostomi</taxon>
        <taxon>Actinopterygii</taxon>
        <taxon>Neopterygii</taxon>
        <taxon>Teleostei</taxon>
        <taxon>Anguilliformes</taxon>
        <taxon>Anguillidae</taxon>
        <taxon>Anguilla</taxon>
    </lineage>
</organism>
<accession>A0A0E9TJY7</accession>
<dbReference type="EMBL" id="GBXM01054681">
    <property type="protein sequence ID" value="JAH53896.1"/>
    <property type="molecule type" value="Transcribed_RNA"/>
</dbReference>
<sequence length="10" mass="1289">MTLYNMKFLQ</sequence>
<proteinExistence type="predicted"/>
<protein>
    <submittedName>
        <fullName evidence="1">Uncharacterized protein</fullName>
    </submittedName>
</protein>
<reference evidence="1" key="2">
    <citation type="journal article" date="2015" name="Fish Shellfish Immunol.">
        <title>Early steps in the European eel (Anguilla anguilla)-Vibrio vulnificus interaction in the gills: Role of the RtxA13 toxin.</title>
        <authorList>
            <person name="Callol A."/>
            <person name="Pajuelo D."/>
            <person name="Ebbesson L."/>
            <person name="Teles M."/>
            <person name="MacKenzie S."/>
            <person name="Amaro C."/>
        </authorList>
    </citation>
    <scope>NUCLEOTIDE SEQUENCE</scope>
</reference>
<name>A0A0E9TJY7_ANGAN</name>
<evidence type="ECO:0000313" key="1">
    <source>
        <dbReference type="EMBL" id="JAH53896.1"/>
    </source>
</evidence>